<dbReference type="GO" id="GO:0005737">
    <property type="term" value="C:cytoplasm"/>
    <property type="evidence" value="ECO:0007669"/>
    <property type="project" value="TreeGrafter"/>
</dbReference>
<proteinExistence type="predicted"/>
<organism evidence="4 5">
    <name type="scientific">Westerdykella ornata</name>
    <dbReference type="NCBI Taxonomy" id="318751"/>
    <lineage>
        <taxon>Eukaryota</taxon>
        <taxon>Fungi</taxon>
        <taxon>Dikarya</taxon>
        <taxon>Ascomycota</taxon>
        <taxon>Pezizomycotina</taxon>
        <taxon>Dothideomycetes</taxon>
        <taxon>Pleosporomycetidae</taxon>
        <taxon>Pleosporales</taxon>
        <taxon>Sporormiaceae</taxon>
        <taxon>Westerdykella</taxon>
    </lineage>
</organism>
<dbReference type="EMBL" id="ML986513">
    <property type="protein sequence ID" value="KAF2273152.1"/>
    <property type="molecule type" value="Genomic_DNA"/>
</dbReference>
<dbReference type="FunFam" id="3.60.20.10:FF:000045">
    <property type="entry name" value="Glutamine amidotransferase DUG3"/>
    <property type="match status" value="1"/>
</dbReference>
<dbReference type="OrthoDB" id="14446at2759"/>
<feature type="domain" description="Glutamine amidotransferase type-2" evidence="3">
    <location>
        <begin position="2"/>
        <end position="292"/>
    </location>
</feature>
<evidence type="ECO:0000256" key="1">
    <source>
        <dbReference type="ARBA" id="ARBA00022962"/>
    </source>
</evidence>
<dbReference type="CDD" id="cd01908">
    <property type="entry name" value="YafJ"/>
    <property type="match status" value="1"/>
</dbReference>
<dbReference type="PROSITE" id="PS51278">
    <property type="entry name" value="GATASE_TYPE_2"/>
    <property type="match status" value="1"/>
</dbReference>
<evidence type="ECO:0000313" key="4">
    <source>
        <dbReference type="EMBL" id="KAF2273152.1"/>
    </source>
</evidence>
<dbReference type="Gene3D" id="3.60.20.10">
    <property type="entry name" value="Glutamine Phosphoribosylpyrophosphate, subunit 1, domain 1"/>
    <property type="match status" value="1"/>
</dbReference>
<dbReference type="GO" id="GO:0061672">
    <property type="term" value="C:glutathione hydrolase complex"/>
    <property type="evidence" value="ECO:0007669"/>
    <property type="project" value="TreeGrafter"/>
</dbReference>
<dbReference type="Pfam" id="PF13230">
    <property type="entry name" value="GATase_4"/>
    <property type="match status" value="1"/>
</dbReference>
<reference evidence="4" key="1">
    <citation type="journal article" date="2020" name="Stud. Mycol.">
        <title>101 Dothideomycetes genomes: a test case for predicting lifestyles and emergence of pathogens.</title>
        <authorList>
            <person name="Haridas S."/>
            <person name="Albert R."/>
            <person name="Binder M."/>
            <person name="Bloem J."/>
            <person name="Labutti K."/>
            <person name="Salamov A."/>
            <person name="Andreopoulos B."/>
            <person name="Baker S."/>
            <person name="Barry K."/>
            <person name="Bills G."/>
            <person name="Bluhm B."/>
            <person name="Cannon C."/>
            <person name="Castanera R."/>
            <person name="Culley D."/>
            <person name="Daum C."/>
            <person name="Ezra D."/>
            <person name="Gonzalez J."/>
            <person name="Henrissat B."/>
            <person name="Kuo A."/>
            <person name="Liang C."/>
            <person name="Lipzen A."/>
            <person name="Lutzoni F."/>
            <person name="Magnuson J."/>
            <person name="Mondo S."/>
            <person name="Nolan M."/>
            <person name="Ohm R."/>
            <person name="Pangilinan J."/>
            <person name="Park H.-J."/>
            <person name="Ramirez L."/>
            <person name="Alfaro M."/>
            <person name="Sun H."/>
            <person name="Tritt A."/>
            <person name="Yoshinaga Y."/>
            <person name="Zwiers L.-H."/>
            <person name="Turgeon B."/>
            <person name="Goodwin S."/>
            <person name="Spatafora J."/>
            <person name="Crous P."/>
            <person name="Grigoriev I."/>
        </authorList>
    </citation>
    <scope>NUCLEOTIDE SEQUENCE</scope>
    <source>
        <strain evidence="4">CBS 379.55</strain>
    </source>
</reference>
<dbReference type="InterPro" id="IPR017932">
    <property type="entry name" value="GATase_2_dom"/>
</dbReference>
<dbReference type="PANTHER" id="PTHR43187:SF1">
    <property type="entry name" value="GLUTAMINE AMIDOTRANSFERASE DUG3-RELATED"/>
    <property type="match status" value="1"/>
</dbReference>
<evidence type="ECO:0000313" key="5">
    <source>
        <dbReference type="Proteomes" id="UP000800097"/>
    </source>
</evidence>
<dbReference type="InterPro" id="IPR029055">
    <property type="entry name" value="Ntn_hydrolases_N"/>
</dbReference>
<dbReference type="Proteomes" id="UP000800097">
    <property type="component" value="Unassembled WGS sequence"/>
</dbReference>
<gene>
    <name evidence="4" type="ORF">EI97DRAFT_405000</name>
</gene>
<dbReference type="AlphaFoldDB" id="A0A6A6J9T8"/>
<accession>A0A6A6J9T8</accession>
<feature type="compositionally biased region" description="Polar residues" evidence="2">
    <location>
        <begin position="261"/>
        <end position="270"/>
    </location>
</feature>
<dbReference type="GO" id="GO:0008242">
    <property type="term" value="F:omega peptidase activity"/>
    <property type="evidence" value="ECO:0007669"/>
    <property type="project" value="TreeGrafter"/>
</dbReference>
<sequence>MCRFMVYKGKNEILLSELITNPSHSILTQSFDSRLRLDRRRPHNGDGFGIGYYTSPALGPEPCIFTSTIPAWNCKNLSRLASKTTSSLIFAHVRATTEGDLSESNCHPFSYKRLMFMHNGGIGCWSRIKMRVALSLGEKWFLGVKGGTDSEWAFALFLDSLDRMGCSPDKGESEGEEGQEGRGFGHTVLRKALLKTIERINAFIADVVREERENGNRARLAEAAEDSRSLLNFAVTDGESVVCTRYVSSKTDEAASLFFSSGTSWRQSKPTDGKGGGAAEAEPGQRDYVMERRDKGSDIVLVASEPLTFERNNWVTVPTNSTLTIHNQTVMIRPIVDEFYSPDPAHERSSGFAQAKGQTVTSGRALETGKVEEAILGREAGERFDRKGLGIKDGEEEVRAAVRRLLVA</sequence>
<dbReference type="PANTHER" id="PTHR43187">
    <property type="entry name" value="GLUTAMINE AMIDOTRANSFERASE DUG3-RELATED"/>
    <property type="match status" value="1"/>
</dbReference>
<feature type="region of interest" description="Disordered" evidence="2">
    <location>
        <begin position="261"/>
        <end position="284"/>
    </location>
</feature>
<dbReference type="RefSeq" id="XP_033650691.1">
    <property type="nucleotide sequence ID" value="XM_033796547.1"/>
</dbReference>
<keyword evidence="5" id="KW-1185">Reference proteome</keyword>
<protein>
    <submittedName>
        <fullName evidence="4">N-terminal nucleophile aminohydrolase</fullName>
    </submittedName>
</protein>
<dbReference type="InterPro" id="IPR026869">
    <property type="entry name" value="EgtC-like"/>
</dbReference>
<name>A0A6A6J9T8_WESOR</name>
<dbReference type="InterPro" id="IPR052373">
    <property type="entry name" value="Gamma-glu_amide_hydrolase"/>
</dbReference>
<dbReference type="GO" id="GO:0006751">
    <property type="term" value="P:glutathione catabolic process"/>
    <property type="evidence" value="ECO:0007669"/>
    <property type="project" value="TreeGrafter"/>
</dbReference>
<evidence type="ECO:0000259" key="3">
    <source>
        <dbReference type="PROSITE" id="PS51278"/>
    </source>
</evidence>
<dbReference type="SUPFAM" id="SSF56235">
    <property type="entry name" value="N-terminal nucleophile aminohydrolases (Ntn hydrolases)"/>
    <property type="match status" value="1"/>
</dbReference>
<dbReference type="GeneID" id="54549722"/>
<keyword evidence="1" id="KW-0315">Glutamine amidotransferase</keyword>
<keyword evidence="4" id="KW-0378">Hydrolase</keyword>
<evidence type="ECO:0000256" key="2">
    <source>
        <dbReference type="SAM" id="MobiDB-lite"/>
    </source>
</evidence>